<evidence type="ECO:0000313" key="7">
    <source>
        <dbReference type="Proteomes" id="UP000032141"/>
    </source>
</evidence>
<name>A0A0D3DMI6_BRAOL</name>
<keyword evidence="5" id="KW-0472">Membrane</keyword>
<dbReference type="GO" id="GO:0005743">
    <property type="term" value="C:mitochondrial inner membrane"/>
    <property type="evidence" value="ECO:0007669"/>
    <property type="project" value="TreeGrafter"/>
</dbReference>
<evidence type="ECO:0000256" key="3">
    <source>
        <dbReference type="ARBA" id="ARBA00022692"/>
    </source>
</evidence>
<evidence type="ECO:0000256" key="5">
    <source>
        <dbReference type="ARBA" id="ARBA00023136"/>
    </source>
</evidence>
<dbReference type="PANTHER" id="PTHR12428">
    <property type="entry name" value="OXA1"/>
    <property type="match status" value="1"/>
</dbReference>
<comment type="similarity">
    <text evidence="2">Belongs to the OXA1/ALB3/YidC (TC 2.A.9.2) family.</text>
</comment>
<keyword evidence="3" id="KW-0812">Transmembrane</keyword>
<organism evidence="6 7">
    <name type="scientific">Brassica oleracea var. oleracea</name>
    <dbReference type="NCBI Taxonomy" id="109376"/>
    <lineage>
        <taxon>Eukaryota</taxon>
        <taxon>Viridiplantae</taxon>
        <taxon>Streptophyta</taxon>
        <taxon>Embryophyta</taxon>
        <taxon>Tracheophyta</taxon>
        <taxon>Spermatophyta</taxon>
        <taxon>Magnoliopsida</taxon>
        <taxon>eudicotyledons</taxon>
        <taxon>Gunneridae</taxon>
        <taxon>Pentapetalae</taxon>
        <taxon>rosids</taxon>
        <taxon>malvids</taxon>
        <taxon>Brassicales</taxon>
        <taxon>Brassicaceae</taxon>
        <taxon>Brassiceae</taxon>
        <taxon>Brassica</taxon>
    </lineage>
</organism>
<reference evidence="6 7" key="1">
    <citation type="journal article" date="2014" name="Genome Biol.">
        <title>Transcriptome and methylome profiling reveals relics of genome dominance in the mesopolyploid Brassica oleracea.</title>
        <authorList>
            <person name="Parkin I.A."/>
            <person name="Koh C."/>
            <person name="Tang H."/>
            <person name="Robinson S.J."/>
            <person name="Kagale S."/>
            <person name="Clarke W.E."/>
            <person name="Town C.D."/>
            <person name="Nixon J."/>
            <person name="Krishnakumar V."/>
            <person name="Bidwell S.L."/>
            <person name="Denoeud F."/>
            <person name="Belcram H."/>
            <person name="Links M.G."/>
            <person name="Just J."/>
            <person name="Clarke C."/>
            <person name="Bender T."/>
            <person name="Huebert T."/>
            <person name="Mason A.S."/>
            <person name="Pires J.C."/>
            <person name="Barker G."/>
            <person name="Moore J."/>
            <person name="Walley P.G."/>
            <person name="Manoli S."/>
            <person name="Batley J."/>
            <person name="Edwards D."/>
            <person name="Nelson M.N."/>
            <person name="Wang X."/>
            <person name="Paterson A.H."/>
            <person name="King G."/>
            <person name="Bancroft I."/>
            <person name="Chalhoub B."/>
            <person name="Sharpe A.G."/>
        </authorList>
    </citation>
    <scope>NUCLEOTIDE SEQUENCE</scope>
    <source>
        <strain evidence="6 7">cv. TO1000</strain>
    </source>
</reference>
<keyword evidence="7" id="KW-1185">Reference proteome</keyword>
<evidence type="ECO:0000256" key="2">
    <source>
        <dbReference type="ARBA" id="ARBA00010583"/>
    </source>
</evidence>
<dbReference type="EnsemblPlants" id="Bo8g049590.1">
    <property type="protein sequence ID" value="Bo8g049590.1"/>
    <property type="gene ID" value="Bo8g049590"/>
</dbReference>
<dbReference type="AlphaFoldDB" id="A0A0D3DMI6"/>
<dbReference type="eggNOG" id="KOG1239">
    <property type="taxonomic scope" value="Eukaryota"/>
</dbReference>
<evidence type="ECO:0000256" key="4">
    <source>
        <dbReference type="ARBA" id="ARBA00022989"/>
    </source>
</evidence>
<dbReference type="ExpressionAtlas" id="A0A0D3DMI6">
    <property type="expression patterns" value="baseline"/>
</dbReference>
<protein>
    <submittedName>
        <fullName evidence="6">Uncharacterized protein</fullName>
    </submittedName>
</protein>
<proteinExistence type="inferred from homology"/>
<keyword evidence="4" id="KW-1133">Transmembrane helix</keyword>
<dbReference type="Proteomes" id="UP000032141">
    <property type="component" value="Chromosome C8"/>
</dbReference>
<sequence length="317" mass="34750">MTMMAMGRDGAPTMTVRCPTGDNASGDHIVFNLQQRSFSSFSFHQKTTDAFTNLVTLGAKSKLMSLMVSVNNIDLESDEYVIETTTGASLHYQATTGASLLHQATTGASLHYQATTGASLLHQASTGASLMQRIQVQNLLKQKLTERKFVERLVPSSSAFSLLNMAEKVPSFKIGGTLWFTDLTTADTTYILPLLTAITFIIMVEEGMEGNPVAGTMKKFSRIIAFLSLPILMGIEKEEVDSVISDIPRDGPRRPTKNAVWDWAAYRPAVSRPKTNPQRSGTGRENPIDISIHNAFADQPAGHRITNGHMAHERFKT</sequence>
<reference evidence="6" key="2">
    <citation type="submission" date="2015-03" db="UniProtKB">
        <authorList>
            <consortium name="EnsemblPlants"/>
        </authorList>
    </citation>
    <scope>IDENTIFICATION</scope>
</reference>
<dbReference type="HOGENOM" id="CLU_793095_0_0_1"/>
<evidence type="ECO:0000313" key="6">
    <source>
        <dbReference type="EnsemblPlants" id="Bo8g049590.1"/>
    </source>
</evidence>
<dbReference type="GO" id="GO:0032977">
    <property type="term" value="F:membrane insertase activity"/>
    <property type="evidence" value="ECO:0007669"/>
    <property type="project" value="InterPro"/>
</dbReference>
<dbReference type="STRING" id="109376.A0A0D3DMI6"/>
<dbReference type="PANTHER" id="PTHR12428:SF34">
    <property type="entry name" value="MITOCHONDRIAL INNER MEMBRANE PROTEIN OXA1-LIKE"/>
    <property type="match status" value="1"/>
</dbReference>
<accession>A0A0D3DMI6</accession>
<evidence type="ECO:0000256" key="1">
    <source>
        <dbReference type="ARBA" id="ARBA00004141"/>
    </source>
</evidence>
<dbReference type="InterPro" id="IPR001708">
    <property type="entry name" value="YidC/ALB3/OXA1/COX18"/>
</dbReference>
<dbReference type="Gramene" id="Bo8g049590.1">
    <property type="protein sequence ID" value="Bo8g049590.1"/>
    <property type="gene ID" value="Bo8g049590"/>
</dbReference>
<comment type="subcellular location">
    <subcellularLocation>
        <location evidence="1">Membrane</location>
        <topology evidence="1">Multi-pass membrane protein</topology>
    </subcellularLocation>
</comment>
<dbReference type="GO" id="GO:0032979">
    <property type="term" value="P:protein insertion into mitochondrial inner membrane from matrix"/>
    <property type="evidence" value="ECO:0007669"/>
    <property type="project" value="TreeGrafter"/>
</dbReference>